<evidence type="ECO:0000259" key="5">
    <source>
        <dbReference type="SMART" id="SM00984"/>
    </source>
</evidence>
<dbReference type="GO" id="GO:0016616">
    <property type="term" value="F:oxidoreductase activity, acting on the CH-OH group of donors, NAD or NADP as acceptor"/>
    <property type="evidence" value="ECO:0007669"/>
    <property type="project" value="InterPro"/>
</dbReference>
<protein>
    <recommendedName>
        <fullName evidence="5">UDP-glucose/GDP-mannose dehydrogenase C-terminal domain-containing protein</fullName>
    </recommendedName>
</protein>
<dbReference type="PIRSF" id="PIRSF500136">
    <property type="entry name" value="UDP_ManNAc_DH"/>
    <property type="match status" value="1"/>
</dbReference>
<dbReference type="AlphaFoldDB" id="A0A9X1B6Z6"/>
<dbReference type="PANTHER" id="PTHR43491:SF2">
    <property type="entry name" value="UDP-N-ACETYL-D-MANNOSAMINE DEHYDROGENASE"/>
    <property type="match status" value="1"/>
</dbReference>
<evidence type="ECO:0000256" key="2">
    <source>
        <dbReference type="ARBA" id="ARBA00023002"/>
    </source>
</evidence>
<dbReference type="InterPro" id="IPR014027">
    <property type="entry name" value="UDP-Glc/GDP-Man_DH_C"/>
</dbReference>
<dbReference type="Pfam" id="PF03720">
    <property type="entry name" value="UDPG_MGDP_dh_C"/>
    <property type="match status" value="1"/>
</dbReference>
<keyword evidence="2" id="KW-0560">Oxidoreductase</keyword>
<dbReference type="Pfam" id="PF03721">
    <property type="entry name" value="UDPG_MGDP_dh_N"/>
    <property type="match status" value="1"/>
</dbReference>
<dbReference type="NCBIfam" id="NF011729">
    <property type="entry name" value="PRK15182.1"/>
    <property type="match status" value="1"/>
</dbReference>
<dbReference type="InterPro" id="IPR001732">
    <property type="entry name" value="UDP-Glc/GDP-Man_DH_N"/>
</dbReference>
<evidence type="ECO:0000313" key="7">
    <source>
        <dbReference type="Proteomes" id="UP001138768"/>
    </source>
</evidence>
<accession>A0A9X1B6Z6</accession>
<dbReference type="EMBL" id="NRRY01000090">
    <property type="protein sequence ID" value="MBK1621614.1"/>
    <property type="molecule type" value="Genomic_DNA"/>
</dbReference>
<feature type="domain" description="UDP-glucose/GDP-mannose dehydrogenase C-terminal" evidence="5">
    <location>
        <begin position="325"/>
        <end position="427"/>
    </location>
</feature>
<dbReference type="InterPro" id="IPR008927">
    <property type="entry name" value="6-PGluconate_DH-like_C_sf"/>
</dbReference>
<dbReference type="GO" id="GO:0051287">
    <property type="term" value="F:NAD binding"/>
    <property type="evidence" value="ECO:0007669"/>
    <property type="project" value="InterPro"/>
</dbReference>
<evidence type="ECO:0000256" key="4">
    <source>
        <dbReference type="PIRNR" id="PIRNR000124"/>
    </source>
</evidence>
<comment type="caution">
    <text evidence="6">The sequence shown here is derived from an EMBL/GenBank/DDBJ whole genome shotgun (WGS) entry which is preliminary data.</text>
</comment>
<dbReference type="SUPFAM" id="SSF52413">
    <property type="entry name" value="UDP-glucose/GDP-mannose dehydrogenase C-terminal domain"/>
    <property type="match status" value="1"/>
</dbReference>
<evidence type="ECO:0000256" key="1">
    <source>
        <dbReference type="ARBA" id="ARBA00006601"/>
    </source>
</evidence>
<dbReference type="InterPro" id="IPR036220">
    <property type="entry name" value="UDP-Glc/GDP-Man_DH_C_sf"/>
</dbReference>
<gene>
    <name evidence="6" type="ORF">CKO42_25075</name>
</gene>
<name>A0A9X1B6Z6_9GAMM</name>
<dbReference type="Gene3D" id="3.40.50.720">
    <property type="entry name" value="NAD(P)-binding Rossmann-like Domain"/>
    <property type="match status" value="2"/>
</dbReference>
<dbReference type="SUPFAM" id="SSF51735">
    <property type="entry name" value="NAD(P)-binding Rossmann-fold domains"/>
    <property type="match status" value="1"/>
</dbReference>
<dbReference type="InterPro" id="IPR017476">
    <property type="entry name" value="UDP-Glc/GDP-Man"/>
</dbReference>
<comment type="similarity">
    <text evidence="1 4">Belongs to the UDP-glucose/GDP-mannose dehydrogenase family.</text>
</comment>
<keyword evidence="7" id="KW-1185">Reference proteome</keyword>
<evidence type="ECO:0000313" key="6">
    <source>
        <dbReference type="EMBL" id="MBK1621614.1"/>
    </source>
</evidence>
<dbReference type="SUPFAM" id="SSF48179">
    <property type="entry name" value="6-phosphogluconate dehydrogenase C-terminal domain-like"/>
    <property type="match status" value="1"/>
</dbReference>
<dbReference type="RefSeq" id="WP_200251458.1">
    <property type="nucleotide sequence ID" value="NZ_NRRY01000090.1"/>
</dbReference>
<dbReference type="Pfam" id="PF00984">
    <property type="entry name" value="UDPG_MGDP_dh"/>
    <property type="match status" value="1"/>
</dbReference>
<dbReference type="PIRSF" id="PIRSF000124">
    <property type="entry name" value="UDPglc_GDPman_dh"/>
    <property type="match status" value="1"/>
</dbReference>
<sequence>MPPTQAHLTDPTTPIAIIGLGYVGLPLAVEFGKQRPVIGFDIHQARVAELQAGHDSTRETTPEDLAAARHLRCSSDPEALRDCRIFIVTVPTPVDDAKRPDLSPLIKASETVGQALKPGDLVIDESTVYPGCTEEDCVPILERASGLTYAAGEFHLGYSPERINPGDHEHRLTSIKKVTSGSSPEIAAIVDALYRQIITAGTHPASSIRVAEAAKVIENTQRDLNIALMNELALLFDKLGIDTLEVLEAAGSKWNFLPFRPGLVGGHCIGVDPYYLTHKAVTIGYHPEVILAGRRINDRMGAHVAERVVKLMLKQGIDLSHSRVLVLGLTFKENCPDLRNTRVIDIIGALKDYNLSVDGYDPWVDRSEAKQELGIDCLTELPAAGTYGAIILAVAHREFIELGAAAIRALGVPNASILFDVKSALPAREVDARL</sequence>
<keyword evidence="3" id="KW-0520">NAD</keyword>
<proteinExistence type="inferred from homology"/>
<dbReference type="GO" id="GO:0000271">
    <property type="term" value="P:polysaccharide biosynthetic process"/>
    <property type="evidence" value="ECO:0007669"/>
    <property type="project" value="InterPro"/>
</dbReference>
<dbReference type="PANTHER" id="PTHR43491">
    <property type="entry name" value="UDP-N-ACETYL-D-MANNOSAMINE DEHYDROGENASE"/>
    <property type="match status" value="1"/>
</dbReference>
<dbReference type="InterPro" id="IPR036291">
    <property type="entry name" value="NAD(P)-bd_dom_sf"/>
</dbReference>
<dbReference type="NCBIfam" id="TIGR03026">
    <property type="entry name" value="NDP-sugDHase"/>
    <property type="match status" value="1"/>
</dbReference>
<dbReference type="GO" id="GO:0016628">
    <property type="term" value="F:oxidoreductase activity, acting on the CH-CH group of donors, NAD or NADP as acceptor"/>
    <property type="evidence" value="ECO:0007669"/>
    <property type="project" value="InterPro"/>
</dbReference>
<dbReference type="SMART" id="SM00984">
    <property type="entry name" value="UDPG_MGDP_dh_C"/>
    <property type="match status" value="1"/>
</dbReference>
<evidence type="ECO:0000256" key="3">
    <source>
        <dbReference type="ARBA" id="ARBA00023027"/>
    </source>
</evidence>
<organism evidence="6 7">
    <name type="scientific">Lamprobacter modestohalophilus</name>
    <dbReference type="NCBI Taxonomy" id="1064514"/>
    <lineage>
        <taxon>Bacteria</taxon>
        <taxon>Pseudomonadati</taxon>
        <taxon>Pseudomonadota</taxon>
        <taxon>Gammaproteobacteria</taxon>
        <taxon>Chromatiales</taxon>
        <taxon>Chromatiaceae</taxon>
        <taxon>Lamprobacter</taxon>
    </lineage>
</organism>
<reference evidence="6 7" key="1">
    <citation type="journal article" date="2020" name="Microorganisms">
        <title>Osmotic Adaptation and Compatible Solute Biosynthesis of Phototrophic Bacteria as Revealed from Genome Analyses.</title>
        <authorList>
            <person name="Imhoff J.F."/>
            <person name="Rahn T."/>
            <person name="Kunzel S."/>
            <person name="Keller A."/>
            <person name="Neulinger S.C."/>
        </authorList>
    </citation>
    <scope>NUCLEOTIDE SEQUENCE [LARGE SCALE GENOMIC DNA]</scope>
    <source>
        <strain evidence="6 7">DSM 25653</strain>
    </source>
</reference>
<dbReference type="Proteomes" id="UP001138768">
    <property type="component" value="Unassembled WGS sequence"/>
</dbReference>
<dbReference type="InterPro" id="IPR014026">
    <property type="entry name" value="UDP-Glc/GDP-Man_DH_dimer"/>
</dbReference>
<dbReference type="InterPro" id="IPR028359">
    <property type="entry name" value="UDP_ManNAc/GlcNAc_DH"/>
</dbReference>